<dbReference type="RefSeq" id="WP_211273641.1">
    <property type="nucleotide sequence ID" value="NZ_CP073767.1"/>
</dbReference>
<keyword evidence="2" id="KW-1185">Reference proteome</keyword>
<accession>A0A9Q9IPD3</accession>
<dbReference type="EMBL" id="CP073767">
    <property type="protein sequence ID" value="UWZ56850.1"/>
    <property type="molecule type" value="Genomic_DNA"/>
</dbReference>
<reference evidence="1" key="1">
    <citation type="submission" date="2021-04" db="EMBL/GenBank/DDBJ databases">
        <title>Dactylosporangium aurantiacum NRRL B-8018 full assembly.</title>
        <authorList>
            <person name="Hartkoorn R.C."/>
            <person name="Beaudoing E."/>
            <person name="Hot D."/>
        </authorList>
    </citation>
    <scope>NUCLEOTIDE SEQUENCE</scope>
    <source>
        <strain evidence="1">NRRL B-8018</strain>
    </source>
</reference>
<dbReference type="AlphaFoldDB" id="A0A9Q9IPD3"/>
<gene>
    <name evidence="1" type="ORF">Daura_12115</name>
</gene>
<dbReference type="Proteomes" id="UP001058003">
    <property type="component" value="Chromosome"/>
</dbReference>
<name>A0A9Q9IPD3_9ACTN</name>
<proteinExistence type="predicted"/>
<sequence length="75" mass="8314">MRLPRSLAEAAVAAWNRDELDEVSDEIREEYELREDAAELAFIGLAVSERGTWDGEQVIVDLDVAEVAAALRAAR</sequence>
<dbReference type="KEGG" id="daur:Daura_12115"/>
<evidence type="ECO:0000313" key="2">
    <source>
        <dbReference type="Proteomes" id="UP001058003"/>
    </source>
</evidence>
<evidence type="ECO:0000313" key="1">
    <source>
        <dbReference type="EMBL" id="UWZ56850.1"/>
    </source>
</evidence>
<organism evidence="1 2">
    <name type="scientific">Dactylosporangium aurantiacum</name>
    <dbReference type="NCBI Taxonomy" id="35754"/>
    <lineage>
        <taxon>Bacteria</taxon>
        <taxon>Bacillati</taxon>
        <taxon>Actinomycetota</taxon>
        <taxon>Actinomycetes</taxon>
        <taxon>Micromonosporales</taxon>
        <taxon>Micromonosporaceae</taxon>
        <taxon>Dactylosporangium</taxon>
    </lineage>
</organism>
<protein>
    <submittedName>
        <fullName evidence="1">Uncharacterized protein</fullName>
    </submittedName>
</protein>